<dbReference type="InterPro" id="IPR004220">
    <property type="entry name" value="5-COMe_2-OHmuconate_Isoase"/>
</dbReference>
<gene>
    <name evidence="1" type="ORF">SAMN02745887_03437</name>
</gene>
<protein>
    <submittedName>
        <fullName evidence="1">5-carboxymethyl-2-hydroxymuconate isomerase</fullName>
    </submittedName>
</protein>
<dbReference type="CDD" id="cd00580">
    <property type="entry name" value="CHMI"/>
    <property type="match status" value="1"/>
</dbReference>
<dbReference type="EMBL" id="FPKR01000015">
    <property type="protein sequence ID" value="SFZ79206.1"/>
    <property type="molecule type" value="Genomic_DNA"/>
</dbReference>
<dbReference type="Pfam" id="PF02962">
    <property type="entry name" value="CHMI"/>
    <property type="match status" value="1"/>
</dbReference>
<dbReference type="Gene3D" id="3.30.429.10">
    <property type="entry name" value="Macrophage Migration Inhibitory Factor"/>
    <property type="match status" value="1"/>
</dbReference>
<keyword evidence="1" id="KW-0413">Isomerase</keyword>
<dbReference type="PANTHER" id="PTHR37950">
    <property type="entry name" value="4-HYDROXYPHENYLACETATE CATABOLISM PROTEIN"/>
    <property type="match status" value="1"/>
</dbReference>
<dbReference type="SUPFAM" id="SSF55331">
    <property type="entry name" value="Tautomerase/MIF"/>
    <property type="match status" value="1"/>
</dbReference>
<proteinExistence type="predicted"/>
<organism evidence="1 2">
    <name type="scientific">Chitinimonas taiwanensis DSM 18899</name>
    <dbReference type="NCBI Taxonomy" id="1121279"/>
    <lineage>
        <taxon>Bacteria</taxon>
        <taxon>Pseudomonadati</taxon>
        <taxon>Pseudomonadota</taxon>
        <taxon>Betaproteobacteria</taxon>
        <taxon>Neisseriales</taxon>
        <taxon>Chitinibacteraceae</taxon>
        <taxon>Chitinimonas</taxon>
    </lineage>
</organism>
<dbReference type="RefSeq" id="WP_072429916.1">
    <property type="nucleotide sequence ID" value="NZ_FPKR01000015.1"/>
</dbReference>
<dbReference type="PANTHER" id="PTHR37950:SF1">
    <property type="entry name" value="4-HYDROXYPHENYLACETATE CATABOLISM PROTEIN"/>
    <property type="match status" value="1"/>
</dbReference>
<sequence>MPHIVIEYSDNLPEAPDFRALFAELHGALVGLGDVKLNDIKSRAIKLSDWYVGDGAASHAFVHVKLHLINRRTVEFKRRAVAAMQTVVAAHFARALAERQCQLCFETIDIDGETYAKTVSPQL</sequence>
<name>A0A1K2HR30_9NEIS</name>
<evidence type="ECO:0000313" key="2">
    <source>
        <dbReference type="Proteomes" id="UP000186513"/>
    </source>
</evidence>
<dbReference type="OrthoDB" id="9814215at2"/>
<accession>A0A1K2HR30</accession>
<dbReference type="STRING" id="1121279.SAMN02745887_03437"/>
<dbReference type="Proteomes" id="UP000186513">
    <property type="component" value="Unassembled WGS sequence"/>
</dbReference>
<reference evidence="1 2" key="1">
    <citation type="submission" date="2016-11" db="EMBL/GenBank/DDBJ databases">
        <authorList>
            <person name="Jaros S."/>
            <person name="Januszkiewicz K."/>
            <person name="Wedrychowicz H."/>
        </authorList>
    </citation>
    <scope>NUCLEOTIDE SEQUENCE [LARGE SCALE GENOMIC DNA]</scope>
    <source>
        <strain evidence="1 2">DSM 18899</strain>
    </source>
</reference>
<dbReference type="InterPro" id="IPR014347">
    <property type="entry name" value="Tautomerase/MIF_sf"/>
</dbReference>
<evidence type="ECO:0000313" key="1">
    <source>
        <dbReference type="EMBL" id="SFZ79206.1"/>
    </source>
</evidence>
<dbReference type="GO" id="GO:0008704">
    <property type="term" value="F:5-carboxymethyl-2-hydroxymuconate delta-isomerase activity"/>
    <property type="evidence" value="ECO:0007669"/>
    <property type="project" value="InterPro"/>
</dbReference>
<keyword evidence="2" id="KW-1185">Reference proteome</keyword>
<dbReference type="AlphaFoldDB" id="A0A1K2HR30"/>